<dbReference type="KEGG" id="emg:BBD33_04670"/>
<dbReference type="Gene3D" id="3.30.200.20">
    <property type="entry name" value="Phosphorylase Kinase, domain 1"/>
    <property type="match status" value="1"/>
</dbReference>
<protein>
    <submittedName>
        <fullName evidence="2">Aminoglycoside phosphotransferase</fullName>
    </submittedName>
</protein>
<proteinExistence type="predicted"/>
<dbReference type="Proteomes" id="UP000188947">
    <property type="component" value="Unassembled WGS sequence"/>
</dbReference>
<gene>
    <name evidence="2" type="ORF">BMF97_16135</name>
</gene>
<dbReference type="SUPFAM" id="SSF56112">
    <property type="entry name" value="Protein kinase-like (PK-like)"/>
    <property type="match status" value="1"/>
</dbReference>
<feature type="domain" description="Aminoglycoside phosphotransferase" evidence="1">
    <location>
        <begin position="27"/>
        <end position="247"/>
    </location>
</feature>
<evidence type="ECO:0000313" key="2">
    <source>
        <dbReference type="EMBL" id="OOH93012.1"/>
    </source>
</evidence>
<dbReference type="EMBL" id="MPOG01000019">
    <property type="protein sequence ID" value="OOH93012.1"/>
    <property type="molecule type" value="Genomic_DNA"/>
</dbReference>
<keyword evidence="3" id="KW-1185">Reference proteome</keyword>
<reference evidence="2 3" key="1">
    <citation type="submission" date="2016-11" db="EMBL/GenBank/DDBJ databases">
        <title>Genome sequence and comparative genomic analysis of clinical strain Elizabethkingia meningoseptica 61421 PRCM.</title>
        <authorList>
            <person name="Wang M."/>
            <person name="Hu S."/>
            <person name="Cao L."/>
            <person name="Jiang T."/>
            <person name="Zhou Y."/>
            <person name="Ming D."/>
        </authorList>
    </citation>
    <scope>NUCLEOTIDE SEQUENCE [LARGE SCALE GENOMIC DNA]</scope>
    <source>
        <strain evidence="2 3">61421 PRCM</strain>
    </source>
</reference>
<name>A0A1V3TVV8_ELIME</name>
<keyword evidence="2" id="KW-0808">Transferase</keyword>
<dbReference type="eggNOG" id="COG3178">
    <property type="taxonomic scope" value="Bacteria"/>
</dbReference>
<dbReference type="Pfam" id="PF01636">
    <property type="entry name" value="APH"/>
    <property type="match status" value="1"/>
</dbReference>
<dbReference type="STRING" id="238.BBD35_06500"/>
<dbReference type="OrthoDB" id="9784461at2"/>
<dbReference type="InterPro" id="IPR011009">
    <property type="entry name" value="Kinase-like_dom_sf"/>
</dbReference>
<evidence type="ECO:0000313" key="3">
    <source>
        <dbReference type="Proteomes" id="UP000188947"/>
    </source>
</evidence>
<dbReference type="GeneID" id="48543705"/>
<organism evidence="2 3">
    <name type="scientific">Elizabethkingia meningoseptica</name>
    <name type="common">Chryseobacterium meningosepticum</name>
    <dbReference type="NCBI Taxonomy" id="238"/>
    <lineage>
        <taxon>Bacteria</taxon>
        <taxon>Pseudomonadati</taxon>
        <taxon>Bacteroidota</taxon>
        <taxon>Flavobacteriia</taxon>
        <taxon>Flavobacteriales</taxon>
        <taxon>Weeksellaceae</taxon>
        <taxon>Elizabethkingia</taxon>
    </lineage>
</organism>
<dbReference type="AlphaFoldDB" id="A0A1V3TVV8"/>
<accession>A0A1V3TVV8</accession>
<comment type="caution">
    <text evidence="2">The sequence shown here is derived from an EMBL/GenBank/DDBJ whole genome shotgun (WGS) entry which is preliminary data.</text>
</comment>
<dbReference type="RefSeq" id="WP_016169895.1">
    <property type="nucleotide sequence ID" value="NZ_CP014338.1"/>
</dbReference>
<dbReference type="InterPro" id="IPR002575">
    <property type="entry name" value="Aminoglycoside_PTrfase"/>
</dbReference>
<dbReference type="GO" id="GO:0016740">
    <property type="term" value="F:transferase activity"/>
    <property type="evidence" value="ECO:0007669"/>
    <property type="project" value="UniProtKB-KW"/>
</dbReference>
<sequence length="340" mass="40101">MREELFQTFLKNYFGHSNFTLTPLQQSGSARQNLRVDTADKKYILTYNEKIDENECFFYFTEIFHDFELNVPHIYAINPERTLYLQEFVGINTLSEIITEEGHSERVKQLVAKTIEMLSSFQQKTSGKIDFSKAYEYEAYDELPIIHDLYYFKNFLIDVLEIDYHKGKLLKEFHHISDKVKSLQPQTVMMRDFQARNIMVNDNDEIYFIDYQAAMSGPATYDLVSFLFQAKAKFPAEWKEEFLAKYFLLNQQNFSAESYPEAVNYCKLMRFLQVLGAYGFRGLIQRKKHFIESIVQGIKNINELKAEWPELIKYPELSKIISDLESEHTQSKVNKLINGQ</sequence>
<dbReference type="Gene3D" id="3.90.1200.10">
    <property type="match status" value="1"/>
</dbReference>
<evidence type="ECO:0000259" key="1">
    <source>
        <dbReference type="Pfam" id="PF01636"/>
    </source>
</evidence>